<evidence type="ECO:0000313" key="4">
    <source>
        <dbReference type="Proteomes" id="UP000826271"/>
    </source>
</evidence>
<dbReference type="Proteomes" id="UP000826271">
    <property type="component" value="Unassembled WGS sequence"/>
</dbReference>
<gene>
    <name evidence="3" type="ORF">BUALT_Bualt03G0088700</name>
</gene>
<feature type="compositionally biased region" description="Basic and acidic residues" evidence="1">
    <location>
        <begin position="583"/>
        <end position="606"/>
    </location>
</feature>
<keyword evidence="4" id="KW-1185">Reference proteome</keyword>
<feature type="region of interest" description="Disordered" evidence="1">
    <location>
        <begin position="538"/>
        <end position="606"/>
    </location>
</feature>
<dbReference type="Gene3D" id="2.30.30.490">
    <property type="match status" value="1"/>
</dbReference>
<name>A0AAV6XS74_9LAMI</name>
<dbReference type="InterPro" id="IPR008395">
    <property type="entry name" value="Agenet-like_dom"/>
</dbReference>
<comment type="caution">
    <text evidence="3">The sequence shown here is derived from an EMBL/GenBank/DDBJ whole genome shotgun (WGS) entry which is preliminary data.</text>
</comment>
<evidence type="ECO:0000256" key="1">
    <source>
        <dbReference type="SAM" id="MobiDB-lite"/>
    </source>
</evidence>
<evidence type="ECO:0000313" key="3">
    <source>
        <dbReference type="EMBL" id="KAG8385856.1"/>
    </source>
</evidence>
<dbReference type="PROSITE" id="PS51038">
    <property type="entry name" value="BAH"/>
    <property type="match status" value="1"/>
</dbReference>
<protein>
    <recommendedName>
        <fullName evidence="2">BAH domain-containing protein</fullName>
    </recommendedName>
</protein>
<dbReference type="Pfam" id="PF05641">
    <property type="entry name" value="Agenet"/>
    <property type="match status" value="1"/>
</dbReference>
<dbReference type="SMART" id="SM00743">
    <property type="entry name" value="Agenet"/>
    <property type="match status" value="1"/>
</dbReference>
<feature type="domain" description="BAH" evidence="2">
    <location>
        <begin position="162"/>
        <end position="281"/>
    </location>
</feature>
<reference evidence="3" key="1">
    <citation type="submission" date="2019-10" db="EMBL/GenBank/DDBJ databases">
        <authorList>
            <person name="Zhang R."/>
            <person name="Pan Y."/>
            <person name="Wang J."/>
            <person name="Ma R."/>
            <person name="Yu S."/>
        </authorList>
    </citation>
    <scope>NUCLEOTIDE SEQUENCE</scope>
    <source>
        <strain evidence="3">LA-IB0</strain>
        <tissue evidence="3">Leaf</tissue>
    </source>
</reference>
<evidence type="ECO:0000259" key="2">
    <source>
        <dbReference type="PROSITE" id="PS51038"/>
    </source>
</evidence>
<dbReference type="InterPro" id="IPR014002">
    <property type="entry name" value="Agenet_dom_plant"/>
</dbReference>
<organism evidence="3 4">
    <name type="scientific">Buddleja alternifolia</name>
    <dbReference type="NCBI Taxonomy" id="168488"/>
    <lineage>
        <taxon>Eukaryota</taxon>
        <taxon>Viridiplantae</taxon>
        <taxon>Streptophyta</taxon>
        <taxon>Embryophyta</taxon>
        <taxon>Tracheophyta</taxon>
        <taxon>Spermatophyta</taxon>
        <taxon>Magnoliopsida</taxon>
        <taxon>eudicotyledons</taxon>
        <taxon>Gunneridae</taxon>
        <taxon>Pentapetalae</taxon>
        <taxon>asterids</taxon>
        <taxon>lamiids</taxon>
        <taxon>Lamiales</taxon>
        <taxon>Scrophulariaceae</taxon>
        <taxon>Buddlejeae</taxon>
        <taxon>Buddleja</taxon>
    </lineage>
</organism>
<sequence length="606" mass="68840">MSDNKVQRAWEERVISREKGNRIVHYLIRDTNANCFLAVVGVERSIRHMTYSVTEDFLRVFGSTCTVHAGTRWTSRKNVAEFLRSVVKGGGPIFDNSILKTTPHLQVLMAMMTRFSRRKSLQDEQVVPESSTQHDSDIVWSGKACLCNKQLKHYPALVRNGTKIPVYSFVWVMSVEKKDYLAYLADMYEDQKGEKMVKVRWFAFRNEIQGLIPNLHPDSREVFITPSEQEISAECIDGLAAILTPDHFKESNRFLTQFLPFKSFMCHREFKNNEVKIFSLSALQGYATQPIFYTLKCEVNPEGSKRKRSSELGQPVSGRHAGLTISENRVEKGEPICQRIKIRLPIKKPIENTPAEQPESEWLPKVNENIELLSQDSGMQGCWLRCKILRSSQNLLRVQYYDVDDVDGPGKLEEWVPPARVADPDNVGVRCGERLTVRPWPNWDSTGLRYEVGAAADAWWCGGWWEGLVIGRDIATASGFQVYFPGEKKFSTVERKNMRVSKDWVDNKWVSLKPKSDILAFLSESFNPIITRPPLPVLAGQPKNSVPATNTEGPQDAKGKLPSSSTSPNQKAVNELNLKKLLIIRDNEDRSRKSSGNEEKDDAKGK</sequence>
<accession>A0AAV6XS74</accession>
<dbReference type="InterPro" id="IPR001025">
    <property type="entry name" value="BAH_dom"/>
</dbReference>
<dbReference type="EMBL" id="WHWC01000003">
    <property type="protein sequence ID" value="KAG8385856.1"/>
    <property type="molecule type" value="Genomic_DNA"/>
</dbReference>
<dbReference type="GO" id="GO:0003682">
    <property type="term" value="F:chromatin binding"/>
    <property type="evidence" value="ECO:0007669"/>
    <property type="project" value="InterPro"/>
</dbReference>
<dbReference type="PANTHER" id="PTHR31917:SF3">
    <property type="entry name" value="BROMO ADJACENT-LIKE DOMAIN PROTEIN"/>
    <property type="match status" value="1"/>
</dbReference>
<feature type="compositionally biased region" description="Polar residues" evidence="1">
    <location>
        <begin position="562"/>
        <end position="572"/>
    </location>
</feature>
<dbReference type="InterPro" id="IPR043151">
    <property type="entry name" value="BAH_sf"/>
</dbReference>
<dbReference type="AlphaFoldDB" id="A0AAV6XS74"/>
<feature type="compositionally biased region" description="Polar residues" evidence="1">
    <location>
        <begin position="542"/>
        <end position="553"/>
    </location>
</feature>
<dbReference type="PANTHER" id="PTHR31917">
    <property type="entry name" value="AGENET DOMAIN-CONTAINING PROTEIN-RELATED"/>
    <property type="match status" value="1"/>
</dbReference>
<proteinExistence type="predicted"/>